<organism evidence="10 11">
    <name type="scientific">Nonomuraea cypriaca</name>
    <dbReference type="NCBI Taxonomy" id="1187855"/>
    <lineage>
        <taxon>Bacteria</taxon>
        <taxon>Bacillati</taxon>
        <taxon>Actinomycetota</taxon>
        <taxon>Actinomycetes</taxon>
        <taxon>Streptosporangiales</taxon>
        <taxon>Streptosporangiaceae</taxon>
        <taxon>Nonomuraea</taxon>
    </lineage>
</organism>
<dbReference type="InterPro" id="IPR052161">
    <property type="entry name" value="Mycobact_Acyl-CoA_DH"/>
</dbReference>
<dbReference type="Pfam" id="PF02770">
    <property type="entry name" value="Acyl-CoA_dh_M"/>
    <property type="match status" value="1"/>
</dbReference>
<comment type="caution">
    <text evidence="10">The sequence shown here is derived from an EMBL/GenBank/DDBJ whole genome shotgun (WGS) entry which is preliminary data.</text>
</comment>
<dbReference type="Gene3D" id="2.40.110.10">
    <property type="entry name" value="Butyryl-CoA Dehydrogenase, subunit A, domain 2"/>
    <property type="match status" value="1"/>
</dbReference>
<dbReference type="SUPFAM" id="SSF56645">
    <property type="entry name" value="Acyl-CoA dehydrogenase NM domain-like"/>
    <property type="match status" value="1"/>
</dbReference>
<dbReference type="SUPFAM" id="SSF47203">
    <property type="entry name" value="Acyl-CoA dehydrogenase C-terminal domain-like"/>
    <property type="match status" value="1"/>
</dbReference>
<dbReference type="InterPro" id="IPR006091">
    <property type="entry name" value="Acyl-CoA_Oxase/DH_mid-dom"/>
</dbReference>
<dbReference type="Pfam" id="PF00441">
    <property type="entry name" value="Acyl-CoA_dh_1"/>
    <property type="match status" value="1"/>
</dbReference>
<keyword evidence="4 6" id="KW-0274">FAD</keyword>
<comment type="cofactor">
    <cofactor evidence="1 6">
        <name>FAD</name>
        <dbReference type="ChEBI" id="CHEBI:57692"/>
    </cofactor>
</comment>
<dbReference type="PANTHER" id="PTHR43292">
    <property type="entry name" value="ACYL-COA DEHYDROGENASE"/>
    <property type="match status" value="1"/>
</dbReference>
<evidence type="ECO:0000313" key="11">
    <source>
        <dbReference type="Proteomes" id="UP000605361"/>
    </source>
</evidence>
<proteinExistence type="inferred from homology"/>
<dbReference type="InterPro" id="IPR009075">
    <property type="entry name" value="AcylCo_DH/oxidase_C"/>
</dbReference>
<keyword evidence="5 6" id="KW-0560">Oxidoreductase</keyword>
<dbReference type="Proteomes" id="UP000605361">
    <property type="component" value="Unassembled WGS sequence"/>
</dbReference>
<dbReference type="GO" id="GO:0016627">
    <property type="term" value="F:oxidoreductase activity, acting on the CH-CH group of donors"/>
    <property type="evidence" value="ECO:0007669"/>
    <property type="project" value="InterPro"/>
</dbReference>
<dbReference type="InterPro" id="IPR037069">
    <property type="entry name" value="AcylCoA_DH/ox_N_sf"/>
</dbReference>
<dbReference type="Pfam" id="PF02771">
    <property type="entry name" value="Acyl-CoA_dh_N"/>
    <property type="match status" value="1"/>
</dbReference>
<evidence type="ECO:0000256" key="3">
    <source>
        <dbReference type="ARBA" id="ARBA00022630"/>
    </source>
</evidence>
<accession>A0A931A535</accession>
<evidence type="ECO:0000256" key="5">
    <source>
        <dbReference type="ARBA" id="ARBA00023002"/>
    </source>
</evidence>
<gene>
    <name evidence="10" type="ORF">ITP53_05990</name>
</gene>
<dbReference type="InterPro" id="IPR009100">
    <property type="entry name" value="AcylCoA_DH/oxidase_NM_dom_sf"/>
</dbReference>
<sequence length="414" mass="45375">MELDLGPEVEAFRTDLRGWLRIHVPSGLADLVDWNLAPVTGGHRPSALVRALADPRYLEWEQALTEARLVCPQWPAEYGGQDMDAIRMAVLNEEFARAGVPRVARGMGESLVGPSVLVHGTPEQKAAFLPRIVSGEDVYCQGFSEPGAGSDLAGVRTRGVVDGDEIVVTGQKVWTSGAARATMMFVLCRTDVDAPKHAGLSYVLVPFTVPEMQYRPIRQMTGAAEFCEEFLDGVRAPLFNVIGGLNNGWRVAMTTLGHERGGRSTVQHLRFEGEFWELVEAARQRGRDTDPLIRRRLAWAYTQVQLMRYGGLRTLAGMAAGRQPGPESSIAKLFWSEYHKRLGELAVDILGPEALVRPEGAGYPTTRWQNVFLSSRAGTIYSGTSEIQRNIIAERALGLPKETKPAGPARKTGA</sequence>
<feature type="domain" description="Acyl-CoA oxidase/dehydrogenase middle" evidence="8">
    <location>
        <begin position="140"/>
        <end position="224"/>
    </location>
</feature>
<evidence type="ECO:0000256" key="6">
    <source>
        <dbReference type="RuleBase" id="RU362125"/>
    </source>
</evidence>
<keyword evidence="3 6" id="KW-0285">Flavoprotein</keyword>
<evidence type="ECO:0000313" key="10">
    <source>
        <dbReference type="EMBL" id="MBF8185293.1"/>
    </source>
</evidence>
<evidence type="ECO:0000256" key="1">
    <source>
        <dbReference type="ARBA" id="ARBA00001974"/>
    </source>
</evidence>
<dbReference type="RefSeq" id="WP_195894274.1">
    <property type="nucleotide sequence ID" value="NZ_JADOGI010000011.1"/>
</dbReference>
<dbReference type="AlphaFoldDB" id="A0A931A535"/>
<feature type="domain" description="Acyl-CoA dehydrogenase/oxidase N-terminal" evidence="9">
    <location>
        <begin position="62"/>
        <end position="136"/>
    </location>
</feature>
<evidence type="ECO:0000259" key="9">
    <source>
        <dbReference type="Pfam" id="PF02771"/>
    </source>
</evidence>
<comment type="similarity">
    <text evidence="2 6">Belongs to the acyl-CoA dehydrogenase family.</text>
</comment>
<protein>
    <submittedName>
        <fullName evidence="10">Acyl-CoA dehydrogenase family protein</fullName>
    </submittedName>
</protein>
<name>A0A931A535_9ACTN</name>
<dbReference type="EMBL" id="JADOGI010000011">
    <property type="protein sequence ID" value="MBF8185293.1"/>
    <property type="molecule type" value="Genomic_DNA"/>
</dbReference>
<reference evidence="10" key="1">
    <citation type="submission" date="2020-11" db="EMBL/GenBank/DDBJ databases">
        <title>Whole-genome analyses of Nonomuraea sp. K274.</title>
        <authorList>
            <person name="Veyisoglu A."/>
        </authorList>
    </citation>
    <scope>NUCLEOTIDE SEQUENCE</scope>
    <source>
        <strain evidence="10">K274</strain>
    </source>
</reference>
<dbReference type="Gene3D" id="1.10.540.10">
    <property type="entry name" value="Acyl-CoA dehydrogenase/oxidase, N-terminal domain"/>
    <property type="match status" value="1"/>
</dbReference>
<feature type="domain" description="Acyl-CoA dehydrogenase/oxidase C-terminal" evidence="7">
    <location>
        <begin position="246"/>
        <end position="396"/>
    </location>
</feature>
<dbReference type="InterPro" id="IPR013786">
    <property type="entry name" value="AcylCoA_DH/ox_N"/>
</dbReference>
<dbReference type="GO" id="GO:0005886">
    <property type="term" value="C:plasma membrane"/>
    <property type="evidence" value="ECO:0007669"/>
    <property type="project" value="TreeGrafter"/>
</dbReference>
<dbReference type="GO" id="GO:0050660">
    <property type="term" value="F:flavin adenine dinucleotide binding"/>
    <property type="evidence" value="ECO:0007669"/>
    <property type="project" value="InterPro"/>
</dbReference>
<evidence type="ECO:0000256" key="4">
    <source>
        <dbReference type="ARBA" id="ARBA00022827"/>
    </source>
</evidence>
<keyword evidence="11" id="KW-1185">Reference proteome</keyword>
<dbReference type="Gene3D" id="1.20.140.10">
    <property type="entry name" value="Butyryl-CoA Dehydrogenase, subunit A, domain 3"/>
    <property type="match status" value="1"/>
</dbReference>
<evidence type="ECO:0000256" key="2">
    <source>
        <dbReference type="ARBA" id="ARBA00009347"/>
    </source>
</evidence>
<dbReference type="InterPro" id="IPR036250">
    <property type="entry name" value="AcylCo_DH-like_C"/>
</dbReference>
<dbReference type="InterPro" id="IPR046373">
    <property type="entry name" value="Acyl-CoA_Oxase/DH_mid-dom_sf"/>
</dbReference>
<dbReference type="PANTHER" id="PTHR43292:SF3">
    <property type="entry name" value="ACYL-COA DEHYDROGENASE FADE29"/>
    <property type="match status" value="1"/>
</dbReference>
<evidence type="ECO:0000259" key="7">
    <source>
        <dbReference type="Pfam" id="PF00441"/>
    </source>
</evidence>
<evidence type="ECO:0000259" key="8">
    <source>
        <dbReference type="Pfam" id="PF02770"/>
    </source>
</evidence>